<accession>A0ABD1M4B4</accession>
<dbReference type="EMBL" id="JBGMDY010000006">
    <property type="protein sequence ID" value="KAL2330606.1"/>
    <property type="molecule type" value="Genomic_DNA"/>
</dbReference>
<keyword evidence="2" id="KW-1185">Reference proteome</keyword>
<evidence type="ECO:0000313" key="2">
    <source>
        <dbReference type="Proteomes" id="UP001603857"/>
    </source>
</evidence>
<sequence>MENEGHAVNRPPLFKGTNYDYWKQRMIAFFDACHIDMWEVVEEGDYVPVDETGEMIPKEAWTDYQRQRYMLNSKARNAIMCALTEDEYTKVHSFKSAKQMWDTLALTYEGSTEVKHNKLSLLARKYELFEMEENESIQAMFGRFQTIVNELSFLGRTYDNFDHIDKILRSLPRKWRPRGNKH</sequence>
<dbReference type="PANTHER" id="PTHR34676:SF27">
    <property type="entry name" value="ASPARTYL-TRNA SYNTHETASE"/>
    <property type="match status" value="1"/>
</dbReference>
<dbReference type="PANTHER" id="PTHR34676">
    <property type="entry name" value="DUF4219 DOMAIN-CONTAINING PROTEIN-RELATED"/>
    <property type="match status" value="1"/>
</dbReference>
<organism evidence="1 2">
    <name type="scientific">Flemingia macrophylla</name>
    <dbReference type="NCBI Taxonomy" id="520843"/>
    <lineage>
        <taxon>Eukaryota</taxon>
        <taxon>Viridiplantae</taxon>
        <taxon>Streptophyta</taxon>
        <taxon>Embryophyta</taxon>
        <taxon>Tracheophyta</taxon>
        <taxon>Spermatophyta</taxon>
        <taxon>Magnoliopsida</taxon>
        <taxon>eudicotyledons</taxon>
        <taxon>Gunneridae</taxon>
        <taxon>Pentapetalae</taxon>
        <taxon>rosids</taxon>
        <taxon>fabids</taxon>
        <taxon>Fabales</taxon>
        <taxon>Fabaceae</taxon>
        <taxon>Papilionoideae</taxon>
        <taxon>50 kb inversion clade</taxon>
        <taxon>NPAAA clade</taxon>
        <taxon>indigoferoid/millettioid clade</taxon>
        <taxon>Phaseoleae</taxon>
        <taxon>Flemingia</taxon>
    </lineage>
</organism>
<reference evidence="1 2" key="1">
    <citation type="submission" date="2024-08" db="EMBL/GenBank/DDBJ databases">
        <title>Insights into the chromosomal genome structure of Flemingia macrophylla.</title>
        <authorList>
            <person name="Ding Y."/>
            <person name="Zhao Y."/>
            <person name="Bi W."/>
            <person name="Wu M."/>
            <person name="Zhao G."/>
            <person name="Gong Y."/>
            <person name="Li W."/>
            <person name="Zhang P."/>
        </authorList>
    </citation>
    <scope>NUCLEOTIDE SEQUENCE [LARGE SCALE GENOMIC DNA]</scope>
    <source>
        <strain evidence="1">DYQJB</strain>
        <tissue evidence="1">Leaf</tissue>
    </source>
</reference>
<proteinExistence type="predicted"/>
<dbReference type="Proteomes" id="UP001603857">
    <property type="component" value="Unassembled WGS sequence"/>
</dbReference>
<dbReference type="Pfam" id="PF14223">
    <property type="entry name" value="Retrotran_gag_2"/>
    <property type="match status" value="1"/>
</dbReference>
<evidence type="ECO:0008006" key="3">
    <source>
        <dbReference type="Google" id="ProtNLM"/>
    </source>
</evidence>
<protein>
    <recommendedName>
        <fullName evidence="3">DUF4219 domain-containing protein</fullName>
    </recommendedName>
</protein>
<gene>
    <name evidence="1" type="ORF">Fmac_018187</name>
</gene>
<dbReference type="AlphaFoldDB" id="A0ABD1M4B4"/>
<comment type="caution">
    <text evidence="1">The sequence shown here is derived from an EMBL/GenBank/DDBJ whole genome shotgun (WGS) entry which is preliminary data.</text>
</comment>
<name>A0ABD1M4B4_9FABA</name>
<evidence type="ECO:0000313" key="1">
    <source>
        <dbReference type="EMBL" id="KAL2330606.1"/>
    </source>
</evidence>